<dbReference type="EMBL" id="JAHWGI010001223">
    <property type="protein sequence ID" value="KAK3925207.1"/>
    <property type="molecule type" value="Genomic_DNA"/>
</dbReference>
<protein>
    <submittedName>
        <fullName evidence="3">Polycystic kidney disease and receptor for egg jelly-related protein</fullName>
    </submittedName>
</protein>
<feature type="region of interest" description="Disordered" evidence="1">
    <location>
        <begin position="323"/>
        <end position="418"/>
    </location>
</feature>
<evidence type="ECO:0000313" key="3">
    <source>
        <dbReference type="EMBL" id="KAK3925207.1"/>
    </source>
</evidence>
<dbReference type="Proteomes" id="UP001219518">
    <property type="component" value="Unassembled WGS sequence"/>
</dbReference>
<keyword evidence="4" id="KW-1185">Reference proteome</keyword>
<feature type="compositionally biased region" description="Basic and acidic residues" evidence="1">
    <location>
        <begin position="123"/>
        <end position="135"/>
    </location>
</feature>
<accession>A0AAE1LP50</accession>
<reference evidence="3" key="2">
    <citation type="journal article" date="2023" name="BMC Genomics">
        <title>Pest status, molecular evolution, and epigenetic factors derived from the genome assembly of Frankliniella fusca, a thysanopteran phytovirus vector.</title>
        <authorList>
            <person name="Catto M.A."/>
            <person name="Labadie P.E."/>
            <person name="Jacobson A.L."/>
            <person name="Kennedy G.G."/>
            <person name="Srinivasan R."/>
            <person name="Hunt B.G."/>
        </authorList>
    </citation>
    <scope>NUCLEOTIDE SEQUENCE</scope>
    <source>
        <strain evidence="3">PL_HMW_Pooled</strain>
    </source>
</reference>
<feature type="compositionally biased region" description="Basic residues" evidence="1">
    <location>
        <begin position="328"/>
        <end position="363"/>
    </location>
</feature>
<evidence type="ECO:0000256" key="1">
    <source>
        <dbReference type="SAM" id="MobiDB-lite"/>
    </source>
</evidence>
<evidence type="ECO:0000313" key="2">
    <source>
        <dbReference type="EMBL" id="KAK3916673.1"/>
    </source>
</evidence>
<feature type="region of interest" description="Disordered" evidence="1">
    <location>
        <begin position="71"/>
        <end position="146"/>
    </location>
</feature>
<keyword evidence="3" id="KW-0675">Receptor</keyword>
<gene>
    <name evidence="3" type="ORF">KUF71_002593</name>
    <name evidence="2" type="ORF">KUF71_006324</name>
</gene>
<feature type="region of interest" description="Disordered" evidence="1">
    <location>
        <begin position="472"/>
        <end position="492"/>
    </location>
</feature>
<comment type="caution">
    <text evidence="3">The sequence shown here is derived from an EMBL/GenBank/DDBJ whole genome shotgun (WGS) entry which is preliminary data.</text>
</comment>
<dbReference type="EMBL" id="JAHWGI010000566">
    <property type="protein sequence ID" value="KAK3916673.1"/>
    <property type="molecule type" value="Genomic_DNA"/>
</dbReference>
<reference evidence="3" key="1">
    <citation type="submission" date="2021-07" db="EMBL/GenBank/DDBJ databases">
        <authorList>
            <person name="Catto M.A."/>
            <person name="Jacobson A."/>
            <person name="Kennedy G."/>
            <person name="Labadie P."/>
            <person name="Hunt B.G."/>
            <person name="Srinivasan R."/>
        </authorList>
    </citation>
    <scope>NUCLEOTIDE SEQUENCE</scope>
    <source>
        <strain evidence="3">PL_HMW_Pooled</strain>
        <tissue evidence="3">Head</tissue>
    </source>
</reference>
<evidence type="ECO:0000313" key="4">
    <source>
        <dbReference type="Proteomes" id="UP001219518"/>
    </source>
</evidence>
<proteinExistence type="predicted"/>
<name>A0AAE1LP50_9NEOP</name>
<dbReference type="AlphaFoldDB" id="A0AAE1LP50"/>
<organism evidence="3 4">
    <name type="scientific">Frankliniella fusca</name>
    <dbReference type="NCBI Taxonomy" id="407009"/>
    <lineage>
        <taxon>Eukaryota</taxon>
        <taxon>Metazoa</taxon>
        <taxon>Ecdysozoa</taxon>
        <taxon>Arthropoda</taxon>
        <taxon>Hexapoda</taxon>
        <taxon>Insecta</taxon>
        <taxon>Pterygota</taxon>
        <taxon>Neoptera</taxon>
        <taxon>Paraneoptera</taxon>
        <taxon>Thysanoptera</taxon>
        <taxon>Terebrantia</taxon>
        <taxon>Thripoidea</taxon>
        <taxon>Thripidae</taxon>
        <taxon>Frankliniella</taxon>
    </lineage>
</organism>
<sequence length="509" mass="55240">MGKSKTKAVIYWPESEQVSVEELSKINEEDRYRDALTTIRSGGKNLRAVVKFISGDERKLQEEENKALMEVEEMTKSREAAQLGGERKTRSRRSAPAVPGTASSNDVASALGERLKPSAQQMEKLKKLNDSKKAAEQAQRNAQDDVDRAALNVTSVSRSLAFVSDEESNVSDSDGCVFEDSDAEDKEGNENNFDECCHHCKSLRKAYSQSGVLFIQALAKFAQSAAGSGAQYAELRPIPPGRPSCEISKGSEIFIENADKNAIKTDCGGDPSKMTRMTLVSLFGRENLEKNAITALGTKQGTLGIRKRVRDAAKQYDPLSVPAFNRVINRKKNQIHRKSPPKKSSKGSPKKLKKSPKKAGNKKKSSEKEVLSPEKAGPTTENTSVCEETANLHHEDSSVHTSRMNLNSSSSCAAVPSSIDSRPVIASPSKGWLVRGQQYSAPQGSSYQESNYYGSSYGSNFGNYSGPSFSAPAYSASHSASDHSAQEHSNASQGLHAPWFSVGNTLTSL</sequence>
<feature type="compositionally biased region" description="Low complexity" evidence="1">
    <location>
        <begin position="408"/>
        <end position="418"/>
    </location>
</feature>